<evidence type="ECO:0000313" key="2">
    <source>
        <dbReference type="Proteomes" id="UP000831701"/>
    </source>
</evidence>
<protein>
    <submittedName>
        <fullName evidence="1">Uncharacterized protein</fullName>
    </submittedName>
</protein>
<keyword evidence="2" id="KW-1185">Reference proteome</keyword>
<accession>A0ACB8VI89</accession>
<sequence>VQVEFMSYDLDSMDAAKTEVIKAALQAQTKWLSTHEEQFMAMHQAVGQLTTQRRELTLASIQNNHMAERLHRMLSNGDRILPTLAPPIMPPMQPAPGGSTTLLPRLAPPDKFSGTSVLNPVWNSIALQDIFRNGLSEPIKDHIATLDPPPDLDSMIKLAIRIDHRLRKREREKRNASIPHSASRGCSSFVHCPNKTLSRKSQSCGPVELSAWQHQTLPGRAPPPPGGGKVLLLQTERTPARSLPGKSKGSPVRKRALVLKRTWKNLARLQDLVDKLQLKVKSYKRAAEEAEEQANSNLTKLRKLQHELDEAEERADIAESQVNKMRAKSRDAGSK</sequence>
<comment type="caution">
    <text evidence="1">The sequence shown here is derived from an EMBL/GenBank/DDBJ whole genome shotgun (WGS) entry which is preliminary data.</text>
</comment>
<organism evidence="1 2">
    <name type="scientific">Scortum barcoo</name>
    <name type="common">barcoo grunter</name>
    <dbReference type="NCBI Taxonomy" id="214431"/>
    <lineage>
        <taxon>Eukaryota</taxon>
        <taxon>Metazoa</taxon>
        <taxon>Chordata</taxon>
        <taxon>Craniata</taxon>
        <taxon>Vertebrata</taxon>
        <taxon>Euteleostomi</taxon>
        <taxon>Actinopterygii</taxon>
        <taxon>Neopterygii</taxon>
        <taxon>Teleostei</taxon>
        <taxon>Neoteleostei</taxon>
        <taxon>Acanthomorphata</taxon>
        <taxon>Eupercaria</taxon>
        <taxon>Centrarchiformes</taxon>
        <taxon>Terapontoidei</taxon>
        <taxon>Terapontidae</taxon>
        <taxon>Scortum</taxon>
    </lineage>
</organism>
<reference evidence="1" key="1">
    <citation type="submission" date="2022-04" db="EMBL/GenBank/DDBJ databases">
        <title>Jade perch genome.</title>
        <authorList>
            <person name="Chao B."/>
        </authorList>
    </citation>
    <scope>NUCLEOTIDE SEQUENCE</scope>
    <source>
        <strain evidence="1">CB-2022</strain>
    </source>
</reference>
<feature type="non-terminal residue" evidence="1">
    <location>
        <position position="1"/>
    </location>
</feature>
<gene>
    <name evidence="1" type="ORF">L3Q82_018008</name>
</gene>
<dbReference type="EMBL" id="CM041551">
    <property type="protein sequence ID" value="KAI3355134.1"/>
    <property type="molecule type" value="Genomic_DNA"/>
</dbReference>
<feature type="non-terminal residue" evidence="1">
    <location>
        <position position="335"/>
    </location>
</feature>
<proteinExistence type="predicted"/>
<dbReference type="Proteomes" id="UP000831701">
    <property type="component" value="Chromosome 21"/>
</dbReference>
<evidence type="ECO:0000313" key="1">
    <source>
        <dbReference type="EMBL" id="KAI3355134.1"/>
    </source>
</evidence>
<name>A0ACB8VI89_9TELE</name>